<organism evidence="2 3">
    <name type="scientific">Rhypophila decipiens</name>
    <dbReference type="NCBI Taxonomy" id="261697"/>
    <lineage>
        <taxon>Eukaryota</taxon>
        <taxon>Fungi</taxon>
        <taxon>Dikarya</taxon>
        <taxon>Ascomycota</taxon>
        <taxon>Pezizomycotina</taxon>
        <taxon>Sordariomycetes</taxon>
        <taxon>Sordariomycetidae</taxon>
        <taxon>Sordariales</taxon>
        <taxon>Naviculisporaceae</taxon>
        <taxon>Rhypophila</taxon>
    </lineage>
</organism>
<name>A0AAN7B5Q6_9PEZI</name>
<dbReference type="EMBL" id="MU858159">
    <property type="protein sequence ID" value="KAK4211027.1"/>
    <property type="molecule type" value="Genomic_DNA"/>
</dbReference>
<sequence length="311" mass="34707">MGGGLANSRHAPITGQKRRSNADTAAGRALTPPWRPLSTPVETIHPVLEERTANGLSPPQKELDRATKIGRRLTWKTPFLNEGYQKAVDRVGRNRAQVQEAELMFKLDYFEYYGLIERALVHLMGVYGIRISADSIGEWKDGSAFFEYHAYHHNVLSALDDPTNPLHGVLGTGEVRKQLHRAKELRNRWKTAGGVFADDSKPYHHREGSPLSASRWATKKVAAPLESYRLKEILDTILAALNSAYAIASRFVETGVIETLEDGSWPFGDDDVDMIDWSIAAAAAARDNLSDEDLSDDGWNFMTDAMDWESI</sequence>
<proteinExistence type="predicted"/>
<accession>A0AAN7B5Q6</accession>
<evidence type="ECO:0000313" key="3">
    <source>
        <dbReference type="Proteomes" id="UP001301769"/>
    </source>
</evidence>
<dbReference type="AlphaFoldDB" id="A0AAN7B5Q6"/>
<evidence type="ECO:0000256" key="1">
    <source>
        <dbReference type="SAM" id="MobiDB-lite"/>
    </source>
</evidence>
<keyword evidence="3" id="KW-1185">Reference proteome</keyword>
<gene>
    <name evidence="2" type="ORF">QBC37DRAFT_427749</name>
</gene>
<feature type="region of interest" description="Disordered" evidence="1">
    <location>
        <begin position="1"/>
        <end position="36"/>
    </location>
</feature>
<evidence type="ECO:0000313" key="2">
    <source>
        <dbReference type="EMBL" id="KAK4211027.1"/>
    </source>
</evidence>
<reference evidence="2" key="1">
    <citation type="journal article" date="2023" name="Mol. Phylogenet. Evol.">
        <title>Genome-scale phylogeny and comparative genomics of the fungal order Sordariales.</title>
        <authorList>
            <person name="Hensen N."/>
            <person name="Bonometti L."/>
            <person name="Westerberg I."/>
            <person name="Brannstrom I.O."/>
            <person name="Guillou S."/>
            <person name="Cros-Aarteil S."/>
            <person name="Calhoun S."/>
            <person name="Haridas S."/>
            <person name="Kuo A."/>
            <person name="Mondo S."/>
            <person name="Pangilinan J."/>
            <person name="Riley R."/>
            <person name="LaButti K."/>
            <person name="Andreopoulos B."/>
            <person name="Lipzen A."/>
            <person name="Chen C."/>
            <person name="Yan M."/>
            <person name="Daum C."/>
            <person name="Ng V."/>
            <person name="Clum A."/>
            <person name="Steindorff A."/>
            <person name="Ohm R.A."/>
            <person name="Martin F."/>
            <person name="Silar P."/>
            <person name="Natvig D.O."/>
            <person name="Lalanne C."/>
            <person name="Gautier V."/>
            <person name="Ament-Velasquez S.L."/>
            <person name="Kruys A."/>
            <person name="Hutchinson M.I."/>
            <person name="Powell A.J."/>
            <person name="Barry K."/>
            <person name="Miller A.N."/>
            <person name="Grigoriev I.V."/>
            <person name="Debuchy R."/>
            <person name="Gladieux P."/>
            <person name="Hiltunen Thoren M."/>
            <person name="Johannesson H."/>
        </authorList>
    </citation>
    <scope>NUCLEOTIDE SEQUENCE</scope>
    <source>
        <strain evidence="2">PSN293</strain>
    </source>
</reference>
<dbReference type="Proteomes" id="UP001301769">
    <property type="component" value="Unassembled WGS sequence"/>
</dbReference>
<protein>
    <submittedName>
        <fullName evidence="2">Uncharacterized protein</fullName>
    </submittedName>
</protein>
<comment type="caution">
    <text evidence="2">The sequence shown here is derived from an EMBL/GenBank/DDBJ whole genome shotgun (WGS) entry which is preliminary data.</text>
</comment>
<reference evidence="2" key="2">
    <citation type="submission" date="2023-05" db="EMBL/GenBank/DDBJ databases">
        <authorList>
            <consortium name="Lawrence Berkeley National Laboratory"/>
            <person name="Steindorff A."/>
            <person name="Hensen N."/>
            <person name="Bonometti L."/>
            <person name="Westerberg I."/>
            <person name="Brannstrom I.O."/>
            <person name="Guillou S."/>
            <person name="Cros-Aarteil S."/>
            <person name="Calhoun S."/>
            <person name="Haridas S."/>
            <person name="Kuo A."/>
            <person name="Mondo S."/>
            <person name="Pangilinan J."/>
            <person name="Riley R."/>
            <person name="Labutti K."/>
            <person name="Andreopoulos B."/>
            <person name="Lipzen A."/>
            <person name="Chen C."/>
            <person name="Yanf M."/>
            <person name="Daum C."/>
            <person name="Ng V."/>
            <person name="Clum A."/>
            <person name="Ohm R."/>
            <person name="Martin F."/>
            <person name="Silar P."/>
            <person name="Natvig D."/>
            <person name="Lalanne C."/>
            <person name="Gautier V."/>
            <person name="Ament-Velasquez S.L."/>
            <person name="Kruys A."/>
            <person name="Hutchinson M.I."/>
            <person name="Powell A.J."/>
            <person name="Barry K."/>
            <person name="Miller A.N."/>
            <person name="Grigoriev I.V."/>
            <person name="Debuchy R."/>
            <person name="Gladieux P."/>
            <person name="Thoren M.H."/>
            <person name="Johannesson H."/>
        </authorList>
    </citation>
    <scope>NUCLEOTIDE SEQUENCE</scope>
    <source>
        <strain evidence="2">PSN293</strain>
    </source>
</reference>